<organism evidence="1 2">
    <name type="scientific">Trifolium medium</name>
    <dbReference type="NCBI Taxonomy" id="97028"/>
    <lineage>
        <taxon>Eukaryota</taxon>
        <taxon>Viridiplantae</taxon>
        <taxon>Streptophyta</taxon>
        <taxon>Embryophyta</taxon>
        <taxon>Tracheophyta</taxon>
        <taxon>Spermatophyta</taxon>
        <taxon>Magnoliopsida</taxon>
        <taxon>eudicotyledons</taxon>
        <taxon>Gunneridae</taxon>
        <taxon>Pentapetalae</taxon>
        <taxon>rosids</taxon>
        <taxon>fabids</taxon>
        <taxon>Fabales</taxon>
        <taxon>Fabaceae</taxon>
        <taxon>Papilionoideae</taxon>
        <taxon>50 kb inversion clade</taxon>
        <taxon>NPAAA clade</taxon>
        <taxon>Hologalegina</taxon>
        <taxon>IRL clade</taxon>
        <taxon>Trifolieae</taxon>
        <taxon>Trifolium</taxon>
    </lineage>
</organism>
<keyword evidence="1" id="KW-0695">RNA-directed DNA polymerase</keyword>
<dbReference type="Proteomes" id="UP000265520">
    <property type="component" value="Unassembled WGS sequence"/>
</dbReference>
<dbReference type="AlphaFoldDB" id="A0A392VIC7"/>
<keyword evidence="1" id="KW-0808">Transferase</keyword>
<comment type="caution">
    <text evidence="1">The sequence shown here is derived from an EMBL/GenBank/DDBJ whole genome shotgun (WGS) entry which is preliminary data.</text>
</comment>
<accession>A0A392VIC7</accession>
<name>A0A392VIC7_9FABA</name>
<reference evidence="1 2" key="1">
    <citation type="journal article" date="2018" name="Front. Plant Sci.">
        <title>Red Clover (Trifolium pratense) and Zigzag Clover (T. medium) - A Picture of Genomic Similarities and Differences.</title>
        <authorList>
            <person name="Dluhosova J."/>
            <person name="Istvanek J."/>
            <person name="Nedelnik J."/>
            <person name="Repkova J."/>
        </authorList>
    </citation>
    <scope>NUCLEOTIDE SEQUENCE [LARGE SCALE GENOMIC DNA]</scope>
    <source>
        <strain evidence="2">cv. 10/8</strain>
        <tissue evidence="1">Leaf</tissue>
    </source>
</reference>
<evidence type="ECO:0000313" key="2">
    <source>
        <dbReference type="Proteomes" id="UP000265520"/>
    </source>
</evidence>
<dbReference type="GO" id="GO:0003964">
    <property type="term" value="F:RNA-directed DNA polymerase activity"/>
    <property type="evidence" value="ECO:0007669"/>
    <property type="project" value="UniProtKB-KW"/>
</dbReference>
<sequence length="54" mass="6233">MMAVKLDMSKAYDRIEWCFVQTVLQKMGFPESLVNVIMKCISTVSYQFLINGQP</sequence>
<proteinExistence type="predicted"/>
<protein>
    <submittedName>
        <fullName evidence="1">RNA-directed DNA polymerase (Reverse transcriptase)</fullName>
    </submittedName>
</protein>
<keyword evidence="2" id="KW-1185">Reference proteome</keyword>
<dbReference type="EMBL" id="LXQA011159351">
    <property type="protein sequence ID" value="MCI87172.1"/>
    <property type="molecule type" value="Genomic_DNA"/>
</dbReference>
<feature type="non-terminal residue" evidence="1">
    <location>
        <position position="54"/>
    </location>
</feature>
<evidence type="ECO:0000313" key="1">
    <source>
        <dbReference type="EMBL" id="MCI87172.1"/>
    </source>
</evidence>
<keyword evidence="1" id="KW-0548">Nucleotidyltransferase</keyword>